<protein>
    <submittedName>
        <fullName evidence="1">Uncharacterized protein</fullName>
    </submittedName>
</protein>
<dbReference type="Proteomes" id="UP000593565">
    <property type="component" value="Unassembled WGS sequence"/>
</dbReference>
<accession>A0A7J6A1V5</accession>
<organism evidence="1 2">
    <name type="scientific">Ameiurus melas</name>
    <name type="common">Black bullhead</name>
    <name type="synonym">Silurus melas</name>
    <dbReference type="NCBI Taxonomy" id="219545"/>
    <lineage>
        <taxon>Eukaryota</taxon>
        <taxon>Metazoa</taxon>
        <taxon>Chordata</taxon>
        <taxon>Craniata</taxon>
        <taxon>Vertebrata</taxon>
        <taxon>Euteleostomi</taxon>
        <taxon>Actinopterygii</taxon>
        <taxon>Neopterygii</taxon>
        <taxon>Teleostei</taxon>
        <taxon>Ostariophysi</taxon>
        <taxon>Siluriformes</taxon>
        <taxon>Ictaluridae</taxon>
        <taxon>Ameiurus</taxon>
    </lineage>
</organism>
<proteinExistence type="predicted"/>
<reference evidence="1 2" key="1">
    <citation type="submission" date="2020-02" db="EMBL/GenBank/DDBJ databases">
        <title>A chromosome-scale genome assembly of the black bullhead catfish (Ameiurus melas).</title>
        <authorList>
            <person name="Wen M."/>
            <person name="Zham M."/>
            <person name="Cabau C."/>
            <person name="Klopp C."/>
            <person name="Donnadieu C."/>
            <person name="Roques C."/>
            <person name="Bouchez O."/>
            <person name="Lampietro C."/>
            <person name="Jouanno E."/>
            <person name="Herpin A."/>
            <person name="Louis A."/>
            <person name="Berthelot C."/>
            <person name="Parey E."/>
            <person name="Roest-Crollius H."/>
            <person name="Braasch I."/>
            <person name="Postlethwait J."/>
            <person name="Robinson-Rechavi M."/>
            <person name="Echchiki A."/>
            <person name="Begum T."/>
            <person name="Montfort J."/>
            <person name="Schartl M."/>
            <person name="Bobe J."/>
            <person name="Guiguen Y."/>
        </authorList>
    </citation>
    <scope>NUCLEOTIDE SEQUENCE [LARGE SCALE GENOMIC DNA]</scope>
    <source>
        <strain evidence="1">M_S1</strain>
        <tissue evidence="1">Blood</tissue>
    </source>
</reference>
<dbReference type="EMBL" id="JAAGNN010000020">
    <property type="protein sequence ID" value="KAF4075899.1"/>
    <property type="molecule type" value="Genomic_DNA"/>
</dbReference>
<keyword evidence="2" id="KW-1185">Reference proteome</keyword>
<dbReference type="AlphaFoldDB" id="A0A7J6A1V5"/>
<sequence>MWICSTRCVWRSHGLCQSRQCPFVGSWTAIWRFGRFWCLPDITKPPKYLGVFSYIRNLGCSHGEKILQLSEDNTCGCSGWSKYPDVGKAWYWTPGEASRFMTGAAKKCH</sequence>
<comment type="caution">
    <text evidence="1">The sequence shown here is derived from an EMBL/GenBank/DDBJ whole genome shotgun (WGS) entry which is preliminary data.</text>
</comment>
<name>A0A7J6A1V5_AMEME</name>
<gene>
    <name evidence="1" type="ORF">AMELA_G00224220</name>
</gene>
<evidence type="ECO:0000313" key="2">
    <source>
        <dbReference type="Proteomes" id="UP000593565"/>
    </source>
</evidence>
<evidence type="ECO:0000313" key="1">
    <source>
        <dbReference type="EMBL" id="KAF4075899.1"/>
    </source>
</evidence>